<proteinExistence type="predicted"/>
<keyword evidence="3" id="KW-1185">Reference proteome</keyword>
<dbReference type="RefSeq" id="WP_320755457.1">
    <property type="nucleotide sequence ID" value="NZ_JAWNGA010000013.1"/>
</dbReference>
<feature type="transmembrane region" description="Helical" evidence="1">
    <location>
        <begin position="238"/>
        <end position="261"/>
    </location>
</feature>
<evidence type="ECO:0000313" key="3">
    <source>
        <dbReference type="Proteomes" id="UP001275049"/>
    </source>
</evidence>
<feature type="transmembrane region" description="Helical" evidence="1">
    <location>
        <begin position="74"/>
        <end position="93"/>
    </location>
</feature>
<sequence length="273" mass="29227">MGDAIISMIGFILGTSVDTSDLMKSAASYNSSAYTMATSINETGVKPVAAIIVGIICSLELARVASRVEGDGQLGVRLVAGVMLKLVLMVIAIKNSDMILKAIQGVGEAVTQSVSVYKESNTSNVVSRLVRVVDNMSWYDQFLLVILLFLPWIVACVANIALTVMIFLRFVEIYVLTSCATLPLAFIGHPETKSISVTFLRRYAKAILHGVVLIIVIVLYSKINPSTVDFADVTSGNILSYCVKNIGNLLVAPIVFAILVVSSNKFTGALVGE</sequence>
<dbReference type="EMBL" id="JAWNGA010000013">
    <property type="protein sequence ID" value="MDY5133559.1"/>
    <property type="molecule type" value="Genomic_DNA"/>
</dbReference>
<name>A0ABU5G9F4_9ACTO</name>
<protein>
    <submittedName>
        <fullName evidence="2">Type IV secretion system protein</fullName>
    </submittedName>
</protein>
<feature type="transmembrane region" description="Helical" evidence="1">
    <location>
        <begin position="203"/>
        <end position="223"/>
    </location>
</feature>
<feature type="transmembrane region" description="Helical" evidence="1">
    <location>
        <begin position="142"/>
        <end position="168"/>
    </location>
</feature>
<keyword evidence="1" id="KW-0472">Membrane</keyword>
<dbReference type="InterPro" id="IPR045798">
    <property type="entry name" value="TrbL_Firmicutes"/>
</dbReference>
<keyword evidence="1" id="KW-1133">Transmembrane helix</keyword>
<comment type="caution">
    <text evidence="2">The sequence shown here is derived from an EMBL/GenBank/DDBJ whole genome shotgun (WGS) entry which is preliminary data.</text>
</comment>
<evidence type="ECO:0000256" key="1">
    <source>
        <dbReference type="SAM" id="Phobius"/>
    </source>
</evidence>
<organism evidence="2 3">
    <name type="scientific">Actinotignum urinale</name>
    <dbReference type="NCBI Taxonomy" id="190146"/>
    <lineage>
        <taxon>Bacteria</taxon>
        <taxon>Bacillati</taxon>
        <taxon>Actinomycetota</taxon>
        <taxon>Actinomycetes</taxon>
        <taxon>Actinomycetales</taxon>
        <taxon>Actinomycetaceae</taxon>
        <taxon>Actinotignum</taxon>
    </lineage>
</organism>
<accession>A0ABU5G9F4</accession>
<dbReference type="Proteomes" id="UP001275049">
    <property type="component" value="Unassembled WGS sequence"/>
</dbReference>
<reference evidence="2 3" key="1">
    <citation type="submission" date="2023-10" db="EMBL/GenBank/DDBJ databases">
        <title>Whole Genome based description of the genera Actinobaculum and Actinotignum reveals a complex phylogenetic relationship within the species included in the genus Actinotignum.</title>
        <authorList>
            <person name="Jensen C.S."/>
            <person name="Dargis R."/>
            <person name="Kemp M."/>
            <person name="Christensen J.J."/>
        </authorList>
    </citation>
    <scope>NUCLEOTIDE SEQUENCE [LARGE SCALE GENOMIC DNA]</scope>
    <source>
        <strain evidence="2 3">SLA_B974</strain>
    </source>
</reference>
<gene>
    <name evidence="2" type="ORF">R6G86_07385</name>
</gene>
<keyword evidence="1" id="KW-0812">Transmembrane</keyword>
<dbReference type="Pfam" id="PF19478">
    <property type="entry name" value="TrbL_2"/>
    <property type="match status" value="1"/>
</dbReference>
<evidence type="ECO:0000313" key="2">
    <source>
        <dbReference type="EMBL" id="MDY5133559.1"/>
    </source>
</evidence>